<dbReference type="InterPro" id="IPR012947">
    <property type="entry name" value="tRNA_SAD"/>
</dbReference>
<dbReference type="PANTHER" id="PTHR11777">
    <property type="entry name" value="ALANYL-TRNA SYNTHETASE"/>
    <property type="match status" value="1"/>
</dbReference>
<dbReference type="GO" id="GO:0004813">
    <property type="term" value="F:alanine-tRNA ligase activity"/>
    <property type="evidence" value="ECO:0007669"/>
    <property type="project" value="TreeGrafter"/>
</dbReference>
<comment type="caution">
    <text evidence="4">The sequence shown here is derived from an EMBL/GenBank/DDBJ whole genome shotgun (WGS) entry which is preliminary data.</text>
</comment>
<evidence type="ECO:0000259" key="2">
    <source>
        <dbReference type="Pfam" id="PF07973"/>
    </source>
</evidence>
<evidence type="ECO:0000259" key="3">
    <source>
        <dbReference type="Pfam" id="PF26023"/>
    </source>
</evidence>
<feature type="domain" description="Threonyl/alanyl tRNA synthetase SAD" evidence="2">
    <location>
        <begin position="6"/>
        <end position="31"/>
    </location>
</feature>
<dbReference type="InterPro" id="IPR018163">
    <property type="entry name" value="Thr/Ala-tRNA-synth_IIc_edit"/>
</dbReference>
<dbReference type="OrthoDB" id="2423964at2759"/>
<dbReference type="EMBL" id="JABCKV010000023">
    <property type="protein sequence ID" value="KAG5646319.1"/>
    <property type="molecule type" value="Genomic_DNA"/>
</dbReference>
<dbReference type="SUPFAM" id="SSF55186">
    <property type="entry name" value="ThrRS/AlaRS common domain"/>
    <property type="match status" value="1"/>
</dbReference>
<accession>A0A9P7KEF7</accession>
<feature type="domain" description="DHHA1" evidence="1">
    <location>
        <begin position="130"/>
        <end position="230"/>
    </location>
</feature>
<dbReference type="Gene3D" id="3.30.980.10">
    <property type="entry name" value="Threonyl-trna Synthetase, Chain A, domain 2"/>
    <property type="match status" value="1"/>
</dbReference>
<dbReference type="Pfam" id="PF26023">
    <property type="entry name" value="ALA1"/>
    <property type="match status" value="1"/>
</dbReference>
<reference evidence="4" key="1">
    <citation type="submission" date="2020-07" db="EMBL/GenBank/DDBJ databases">
        <authorList>
            <person name="Nieuwenhuis M."/>
            <person name="Van De Peppel L.J.J."/>
        </authorList>
    </citation>
    <scope>NUCLEOTIDE SEQUENCE</scope>
    <source>
        <strain evidence="4">AP01</strain>
        <tissue evidence="4">Mycelium</tissue>
    </source>
</reference>
<dbReference type="InterPro" id="IPR050058">
    <property type="entry name" value="Ala-tRNA_ligase"/>
</dbReference>
<dbReference type="PANTHER" id="PTHR11777:SF9">
    <property type="entry name" value="ALANINE--TRNA LIGASE, CYTOPLASMIC"/>
    <property type="match status" value="1"/>
</dbReference>
<evidence type="ECO:0000259" key="1">
    <source>
        <dbReference type="Pfam" id="PF02272"/>
    </source>
</evidence>
<dbReference type="Pfam" id="PF02272">
    <property type="entry name" value="DHHA1"/>
    <property type="match status" value="1"/>
</dbReference>
<dbReference type="Gene3D" id="3.10.310.40">
    <property type="match status" value="1"/>
</dbReference>
<dbReference type="InterPro" id="IPR003156">
    <property type="entry name" value="DHHA1_dom"/>
</dbReference>
<evidence type="ECO:0000313" key="5">
    <source>
        <dbReference type="Proteomes" id="UP000775547"/>
    </source>
</evidence>
<sequence length="235" mass="25123">MSTCSHVAKTGDIKDFVITEESGIAKGIRRVVAVTGNEAHAVTRTADALTVRLDALEHISGKEKDLALKALSELGQSDISVIRKAELKDRLTAARKAFDKQIKERETAANKEAVDKLQNHFKEDEKSEAFVAILDVDGNAKILQSVVSQGKKLGKAVYVLSVDKEGGKVAHVNFVPPALKERGLDARTWASKVTDVIGGKAGGKEESAQGVGTEVAKVDEALEVARTYLSTSLSS</sequence>
<feature type="domain" description="Alanine--tRNA ligase helical bundle" evidence="3">
    <location>
        <begin position="39"/>
        <end position="101"/>
    </location>
</feature>
<dbReference type="FunFam" id="3.10.310.40:FF:000003">
    <property type="entry name" value="Alanine--tRNA ligase"/>
    <property type="match status" value="1"/>
</dbReference>
<dbReference type="InterPro" id="IPR059090">
    <property type="entry name" value="ALA1_helical"/>
</dbReference>
<dbReference type="Pfam" id="PF07973">
    <property type="entry name" value="tRNA_SAD"/>
    <property type="match status" value="1"/>
</dbReference>
<protein>
    <recommendedName>
        <fullName evidence="6">Alanyl-tRNA synthetase</fullName>
    </recommendedName>
</protein>
<dbReference type="GO" id="GO:0005524">
    <property type="term" value="F:ATP binding"/>
    <property type="evidence" value="ECO:0007669"/>
    <property type="project" value="InterPro"/>
</dbReference>
<organism evidence="4 5">
    <name type="scientific">Asterophora parasitica</name>
    <dbReference type="NCBI Taxonomy" id="117018"/>
    <lineage>
        <taxon>Eukaryota</taxon>
        <taxon>Fungi</taxon>
        <taxon>Dikarya</taxon>
        <taxon>Basidiomycota</taxon>
        <taxon>Agaricomycotina</taxon>
        <taxon>Agaricomycetes</taxon>
        <taxon>Agaricomycetidae</taxon>
        <taxon>Agaricales</taxon>
        <taxon>Tricholomatineae</taxon>
        <taxon>Lyophyllaceae</taxon>
        <taxon>Asterophora</taxon>
    </lineage>
</organism>
<dbReference type="GO" id="GO:0003676">
    <property type="term" value="F:nucleic acid binding"/>
    <property type="evidence" value="ECO:0007669"/>
    <property type="project" value="InterPro"/>
</dbReference>
<evidence type="ECO:0008006" key="6">
    <source>
        <dbReference type="Google" id="ProtNLM"/>
    </source>
</evidence>
<reference evidence="4" key="2">
    <citation type="submission" date="2021-10" db="EMBL/GenBank/DDBJ databases">
        <title>Phylogenomics reveals ancestral predisposition of the termite-cultivated fungus Termitomyces towards a domesticated lifestyle.</title>
        <authorList>
            <person name="Auxier B."/>
            <person name="Grum-Grzhimaylo A."/>
            <person name="Cardenas M.E."/>
            <person name="Lodge J.D."/>
            <person name="Laessoe T."/>
            <person name="Pedersen O."/>
            <person name="Smith M.E."/>
            <person name="Kuyper T.W."/>
            <person name="Franco-Molano E.A."/>
            <person name="Baroni T.J."/>
            <person name="Aanen D.K."/>
        </authorList>
    </citation>
    <scope>NUCLEOTIDE SEQUENCE</scope>
    <source>
        <strain evidence="4">AP01</strain>
        <tissue evidence="4">Mycelium</tissue>
    </source>
</reference>
<proteinExistence type="predicted"/>
<gene>
    <name evidence="4" type="ORF">DXG03_003916</name>
</gene>
<evidence type="ECO:0000313" key="4">
    <source>
        <dbReference type="EMBL" id="KAG5646319.1"/>
    </source>
</evidence>
<dbReference type="GO" id="GO:0006419">
    <property type="term" value="P:alanyl-tRNA aminoacylation"/>
    <property type="evidence" value="ECO:0007669"/>
    <property type="project" value="TreeGrafter"/>
</dbReference>
<dbReference type="GO" id="GO:0005739">
    <property type="term" value="C:mitochondrion"/>
    <property type="evidence" value="ECO:0007669"/>
    <property type="project" value="TreeGrafter"/>
</dbReference>
<keyword evidence="5" id="KW-1185">Reference proteome</keyword>
<dbReference type="GO" id="GO:0002161">
    <property type="term" value="F:aminoacyl-tRNA deacylase activity"/>
    <property type="evidence" value="ECO:0007669"/>
    <property type="project" value="TreeGrafter"/>
</dbReference>
<dbReference type="AlphaFoldDB" id="A0A9P7KEF7"/>
<name>A0A9P7KEF7_9AGAR</name>
<dbReference type="Proteomes" id="UP000775547">
    <property type="component" value="Unassembled WGS sequence"/>
</dbReference>